<reference evidence="1 2" key="1">
    <citation type="submission" date="2012-12" db="EMBL/GenBank/DDBJ databases">
        <title>Genome assembly of Marinobacter sp. AK21.</title>
        <authorList>
            <person name="Khatri I."/>
            <person name="Kumar R."/>
            <person name="Vaidya B."/>
            <person name="Subramanian S."/>
            <person name="Pinnaka A."/>
        </authorList>
    </citation>
    <scope>NUCLEOTIDE SEQUENCE [LARGE SCALE GENOMIC DNA]</scope>
    <source>
        <strain evidence="1 2">AK21</strain>
    </source>
</reference>
<dbReference type="EMBL" id="ANIE01000006">
    <property type="protein sequence ID" value="KEF30971.1"/>
    <property type="molecule type" value="Genomic_DNA"/>
</dbReference>
<dbReference type="STRING" id="1137280.D777_02124"/>
<name>A0A072N0A7_9GAMM</name>
<gene>
    <name evidence="1" type="ORF">D777_02124</name>
</gene>
<evidence type="ECO:0000313" key="2">
    <source>
        <dbReference type="Proteomes" id="UP000035057"/>
    </source>
</evidence>
<keyword evidence="2" id="KW-1185">Reference proteome</keyword>
<dbReference type="AlphaFoldDB" id="A0A072N0A7"/>
<accession>A0A072N0A7</accession>
<comment type="caution">
    <text evidence="1">The sequence shown here is derived from an EMBL/GenBank/DDBJ whole genome shotgun (WGS) entry which is preliminary data.</text>
</comment>
<evidence type="ECO:0000313" key="1">
    <source>
        <dbReference type="EMBL" id="KEF30971.1"/>
    </source>
</evidence>
<sequence>MTFINPRLIGLTQERAIEDNTGVDDLHIGWQNEFASQVQKDPMGNTHRAPVVRWVQDGEHHYFVPRLSFSLNVTETPWLRKILGLENEPTYTIDTAALIKTIERKLLSESHQGLVL</sequence>
<dbReference type="Proteomes" id="UP000035057">
    <property type="component" value="Unassembled WGS sequence"/>
</dbReference>
<dbReference type="PATRIC" id="fig|1137280.3.peg.1939"/>
<protein>
    <submittedName>
        <fullName evidence="1">Uncharacterized protein</fullName>
    </submittedName>
</protein>
<dbReference type="RefSeq" id="WP_036131421.1">
    <property type="nucleotide sequence ID" value="NZ_ANIE01000006.1"/>
</dbReference>
<dbReference type="OrthoDB" id="6369527at2"/>
<proteinExistence type="predicted"/>
<organism evidence="1 2">
    <name type="scientific">Marinobacter nitratireducens</name>
    <dbReference type="NCBI Taxonomy" id="1137280"/>
    <lineage>
        <taxon>Bacteria</taxon>
        <taxon>Pseudomonadati</taxon>
        <taxon>Pseudomonadota</taxon>
        <taxon>Gammaproteobacteria</taxon>
        <taxon>Pseudomonadales</taxon>
        <taxon>Marinobacteraceae</taxon>
        <taxon>Marinobacter</taxon>
    </lineage>
</organism>